<comment type="caution">
    <text evidence="1">The sequence shown here is derived from an EMBL/GenBank/DDBJ whole genome shotgun (WGS) entry which is preliminary data.</text>
</comment>
<name>A0ABR7XTT6_9SPHI</name>
<dbReference type="Proteomes" id="UP000651112">
    <property type="component" value="Unassembled WGS sequence"/>
</dbReference>
<evidence type="ECO:0000313" key="1">
    <source>
        <dbReference type="EMBL" id="MBD1422585.1"/>
    </source>
</evidence>
<accession>A0ABR7XTT6</accession>
<dbReference type="RefSeq" id="WP_190314298.1">
    <property type="nucleotide sequence ID" value="NZ_JACNYL010000003.1"/>
</dbReference>
<gene>
    <name evidence="1" type="ORF">H8B21_13490</name>
</gene>
<protein>
    <recommendedName>
        <fullName evidence="3">DUF4178 domain-containing protein</fullName>
    </recommendedName>
</protein>
<keyword evidence="2" id="KW-1185">Reference proteome</keyword>
<sequence length="175" mass="20582">MIIEVEIINQPYSGEYNERIYDNESLWNSQGWTFVKFTNEDYSEWCGQFRGFPRKAAISTANNIILVLTSDYLYQLDAETGNLTELEDQPPYHSLTISPNGDRIIADYYNIEKITTSIKQKVPIESPIQMDMIEFNEWSVNLLEFTCDEFLSWDRHLVMFYNCDSNSIDIKEDLR</sequence>
<dbReference type="EMBL" id="JACNYL010000003">
    <property type="protein sequence ID" value="MBD1422585.1"/>
    <property type="molecule type" value="Genomic_DNA"/>
</dbReference>
<organism evidence="1 2">
    <name type="scientific">Sphingobacterium chuzhouense</name>
    <dbReference type="NCBI Taxonomy" id="1742264"/>
    <lineage>
        <taxon>Bacteria</taxon>
        <taxon>Pseudomonadati</taxon>
        <taxon>Bacteroidota</taxon>
        <taxon>Sphingobacteriia</taxon>
        <taxon>Sphingobacteriales</taxon>
        <taxon>Sphingobacteriaceae</taxon>
        <taxon>Sphingobacterium</taxon>
    </lineage>
</organism>
<evidence type="ECO:0000313" key="2">
    <source>
        <dbReference type="Proteomes" id="UP000651112"/>
    </source>
</evidence>
<evidence type="ECO:0008006" key="3">
    <source>
        <dbReference type="Google" id="ProtNLM"/>
    </source>
</evidence>
<reference evidence="1 2" key="1">
    <citation type="submission" date="2020-08" db="EMBL/GenBank/DDBJ databases">
        <title>Sphingobacterium sp. DN00404 isolated from aquaculture water.</title>
        <authorList>
            <person name="Zhang M."/>
        </authorList>
    </citation>
    <scope>NUCLEOTIDE SEQUENCE [LARGE SCALE GENOMIC DNA]</scope>
    <source>
        <strain evidence="1 2">KCTC 42746</strain>
    </source>
</reference>
<proteinExistence type="predicted"/>
<dbReference type="SUPFAM" id="SSF82171">
    <property type="entry name" value="DPP6 N-terminal domain-like"/>
    <property type="match status" value="1"/>
</dbReference>